<dbReference type="InterPro" id="IPR024983">
    <property type="entry name" value="CHAT_dom"/>
</dbReference>
<evidence type="ECO:0000259" key="3">
    <source>
        <dbReference type="Pfam" id="PF12770"/>
    </source>
</evidence>
<dbReference type="Gene3D" id="3.40.50.2300">
    <property type="match status" value="2"/>
</dbReference>
<accession>U7QIL9</accession>
<sequence length="894" mass="100302">MSKQAVIKIEGGSFESGFPVFLEFWQDGRIIATDSNCPQLPPNPQIPQVYEEWREIYTHLGDRIIKIPDGQTTHASTLQDCQSATQTLESTVETWFSDPIFGDIRGRIVGQVKDGTSTESVRIILDTSNAYLRKLSWDRWDLFDKSYFLPQAELTLLSSYNRPTEILTTPLKILAIFGSHQGGLKLQEDRELIETLKKYGANITAIPRKGNFLTPQELFDKLWMGNWDIIFYAGHSSEKQIQVDHSLNLSIEALKEALKKAAKNVKLAVFNSCDGLGIAEYLADFEIPHLIVMREPVPDQVARTFLKFFLEEFIQGKPLHAAVRSARQHLQQIEIPTHTDKLFYPGASWLPVLSQNPAASELYWPQTQPDHLLRKPLIKPWQFIPLSLVLMGTVLYGVSQIVSSEKMGDQISQGEEILTPFQPRDKQRGVKPVANCQRPWSDFLPVWNGYVRQRWIDCFISHQNSQQAVRNLQESWQEERKDPETLIYLNNALLEATGADYYTIAVVVPILKKEVIDAEIAEELLRGIAQAQTEVNLSLFNQSKYSDIVLPGSNFLDRNNLNGKGLKVIIADDSNLESQAITVATTLAKRSEILGVVGHYTSEMTMATVDIYNQNKKVLVSPGTTTSELSTQPRKIFFRIPTVNHVQANVMVDVLLNQINQKRVAIFYNPASPYSSDYKKQFKEKFLEKGGYIIDSFDLSTPDFNAERAIQKIRDSGESAIVLMPDGQVTNSLARSLEVIKENLGQSSIVGTLSLYSPKALKIAKPKLLEKLILLVHWHYLSSPNPDFSKTALQLWGGPVSPRTALAYDAALVLIEGIRQHPTRRGVRQAIADQTFGVEGVTGPIEFIPGIGDRKQPPVSRVRVVACPSREFGFAFLPIQFATAEAAGLNCSNP</sequence>
<dbReference type="OrthoDB" id="434479at2"/>
<comment type="similarity">
    <text evidence="1">Belongs to the leucine-binding protein family.</text>
</comment>
<keyword evidence="6" id="KW-1185">Reference proteome</keyword>
<dbReference type="InterPro" id="IPR028082">
    <property type="entry name" value="Peripla_BP_I"/>
</dbReference>
<evidence type="ECO:0000256" key="2">
    <source>
        <dbReference type="ARBA" id="ARBA00022729"/>
    </source>
</evidence>
<evidence type="ECO:0000259" key="4">
    <source>
        <dbReference type="Pfam" id="PF13458"/>
    </source>
</evidence>
<dbReference type="PANTHER" id="PTHR30483:SF6">
    <property type="entry name" value="PERIPLASMIC BINDING PROTEIN OF ABC TRANSPORTER FOR NATURAL AMINO ACIDS"/>
    <property type="match status" value="1"/>
</dbReference>
<protein>
    <submittedName>
        <fullName evidence="5">Receptor ligand binding region family protein</fullName>
    </submittedName>
</protein>
<dbReference type="Proteomes" id="UP000017127">
    <property type="component" value="Unassembled WGS sequence"/>
</dbReference>
<dbReference type="Pfam" id="PF12770">
    <property type="entry name" value="CHAT"/>
    <property type="match status" value="1"/>
</dbReference>
<dbReference type="RefSeq" id="WP_023066615.1">
    <property type="nucleotide sequence ID" value="NZ_AUZM01000025.1"/>
</dbReference>
<dbReference type="InterPro" id="IPR051010">
    <property type="entry name" value="BCAA_transport"/>
</dbReference>
<dbReference type="AlphaFoldDB" id="U7QIL9"/>
<dbReference type="SUPFAM" id="SSF53822">
    <property type="entry name" value="Periplasmic binding protein-like I"/>
    <property type="match status" value="1"/>
</dbReference>
<evidence type="ECO:0000313" key="5">
    <source>
        <dbReference type="EMBL" id="ERT07122.1"/>
    </source>
</evidence>
<comment type="caution">
    <text evidence="5">The sequence shown here is derived from an EMBL/GenBank/DDBJ whole genome shotgun (WGS) entry which is preliminary data.</text>
</comment>
<gene>
    <name evidence="5" type="ORF">M595_2851</name>
</gene>
<dbReference type="PANTHER" id="PTHR30483">
    <property type="entry name" value="LEUCINE-SPECIFIC-BINDING PROTEIN"/>
    <property type="match status" value="1"/>
</dbReference>
<reference evidence="5 6" key="1">
    <citation type="journal article" date="2013" name="Front. Microbiol.">
        <title>Comparative genomic analyses of the cyanobacterium, Lyngbya aestuarii BL J, a powerful hydrogen producer.</title>
        <authorList>
            <person name="Kothari A."/>
            <person name="Vaughn M."/>
            <person name="Garcia-Pichel F."/>
        </authorList>
    </citation>
    <scope>NUCLEOTIDE SEQUENCE [LARGE SCALE GENOMIC DNA]</scope>
    <source>
        <strain evidence="5 6">BL J</strain>
    </source>
</reference>
<dbReference type="InterPro" id="IPR028081">
    <property type="entry name" value="Leu-bd"/>
</dbReference>
<dbReference type="EMBL" id="AUZM01000025">
    <property type="protein sequence ID" value="ERT07122.1"/>
    <property type="molecule type" value="Genomic_DNA"/>
</dbReference>
<evidence type="ECO:0000313" key="6">
    <source>
        <dbReference type="Proteomes" id="UP000017127"/>
    </source>
</evidence>
<dbReference type="Pfam" id="PF13458">
    <property type="entry name" value="Peripla_BP_6"/>
    <property type="match status" value="1"/>
</dbReference>
<dbReference type="CDD" id="cd06268">
    <property type="entry name" value="PBP1_ABC_transporter_LIVBP-like"/>
    <property type="match status" value="1"/>
</dbReference>
<feature type="domain" description="CHAT" evidence="3">
    <location>
        <begin position="194"/>
        <end position="336"/>
    </location>
</feature>
<keyword evidence="5" id="KW-0675">Receptor</keyword>
<name>U7QIL9_9CYAN</name>
<feature type="domain" description="Leucine-binding protein" evidence="4">
    <location>
        <begin position="560"/>
        <end position="849"/>
    </location>
</feature>
<proteinExistence type="inferred from homology"/>
<evidence type="ECO:0000256" key="1">
    <source>
        <dbReference type="ARBA" id="ARBA00010062"/>
    </source>
</evidence>
<keyword evidence="2" id="KW-0732">Signal</keyword>
<organism evidence="5 6">
    <name type="scientific">Lyngbya aestuarii BL J</name>
    <dbReference type="NCBI Taxonomy" id="1348334"/>
    <lineage>
        <taxon>Bacteria</taxon>
        <taxon>Bacillati</taxon>
        <taxon>Cyanobacteriota</taxon>
        <taxon>Cyanophyceae</taxon>
        <taxon>Oscillatoriophycideae</taxon>
        <taxon>Oscillatoriales</taxon>
        <taxon>Microcoleaceae</taxon>
        <taxon>Lyngbya</taxon>
    </lineage>
</organism>